<evidence type="ECO:0000256" key="1">
    <source>
        <dbReference type="SAM" id="Phobius"/>
    </source>
</evidence>
<proteinExistence type="predicted"/>
<sequence length="118" mass="12987">MGVDLILCECLAAMVSWLDILLAILLDTKISKARLMAFQPTADVHQNFGMPSKYTAKFRSPTQLTLNRHSPRTLPCKSVVVLIIASELSSHPGKLLIGSFTRSCFALRPNSKATFSTH</sequence>
<dbReference type="InParanoid" id="A0A0C2TV67"/>
<feature type="transmembrane region" description="Helical" evidence="1">
    <location>
        <begin position="6"/>
        <end position="26"/>
    </location>
</feature>
<evidence type="ECO:0000313" key="3">
    <source>
        <dbReference type="Proteomes" id="UP000054549"/>
    </source>
</evidence>
<protein>
    <submittedName>
        <fullName evidence="2">Uncharacterized protein</fullName>
    </submittedName>
</protein>
<evidence type="ECO:0000313" key="2">
    <source>
        <dbReference type="EMBL" id="KIL71219.1"/>
    </source>
</evidence>
<reference evidence="2 3" key="1">
    <citation type="submission" date="2014-04" db="EMBL/GenBank/DDBJ databases">
        <title>Evolutionary Origins and Diversification of the Mycorrhizal Mutualists.</title>
        <authorList>
            <consortium name="DOE Joint Genome Institute"/>
            <consortium name="Mycorrhizal Genomics Consortium"/>
            <person name="Kohler A."/>
            <person name="Kuo A."/>
            <person name="Nagy L.G."/>
            <person name="Floudas D."/>
            <person name="Copeland A."/>
            <person name="Barry K.W."/>
            <person name="Cichocki N."/>
            <person name="Veneault-Fourrey C."/>
            <person name="LaButti K."/>
            <person name="Lindquist E.A."/>
            <person name="Lipzen A."/>
            <person name="Lundell T."/>
            <person name="Morin E."/>
            <person name="Murat C."/>
            <person name="Riley R."/>
            <person name="Ohm R."/>
            <person name="Sun H."/>
            <person name="Tunlid A."/>
            <person name="Henrissat B."/>
            <person name="Grigoriev I.V."/>
            <person name="Hibbett D.S."/>
            <person name="Martin F."/>
        </authorList>
    </citation>
    <scope>NUCLEOTIDE SEQUENCE [LARGE SCALE GENOMIC DNA]</scope>
    <source>
        <strain evidence="2 3">Koide BX008</strain>
    </source>
</reference>
<gene>
    <name evidence="2" type="ORF">M378DRAFT_206248</name>
</gene>
<keyword evidence="1" id="KW-0812">Transmembrane</keyword>
<keyword evidence="1" id="KW-1133">Transmembrane helix</keyword>
<dbReference type="EMBL" id="KN818222">
    <property type="protein sequence ID" value="KIL71219.1"/>
    <property type="molecule type" value="Genomic_DNA"/>
</dbReference>
<keyword evidence="3" id="KW-1185">Reference proteome</keyword>
<dbReference type="AlphaFoldDB" id="A0A0C2TV67"/>
<keyword evidence="1" id="KW-0472">Membrane</keyword>
<dbReference type="Proteomes" id="UP000054549">
    <property type="component" value="Unassembled WGS sequence"/>
</dbReference>
<name>A0A0C2TV67_AMAMK</name>
<dbReference type="HOGENOM" id="CLU_2072529_0_0_1"/>
<organism evidence="2 3">
    <name type="scientific">Amanita muscaria (strain Koide BX008)</name>
    <dbReference type="NCBI Taxonomy" id="946122"/>
    <lineage>
        <taxon>Eukaryota</taxon>
        <taxon>Fungi</taxon>
        <taxon>Dikarya</taxon>
        <taxon>Basidiomycota</taxon>
        <taxon>Agaricomycotina</taxon>
        <taxon>Agaricomycetes</taxon>
        <taxon>Agaricomycetidae</taxon>
        <taxon>Agaricales</taxon>
        <taxon>Pluteineae</taxon>
        <taxon>Amanitaceae</taxon>
        <taxon>Amanita</taxon>
    </lineage>
</organism>
<accession>A0A0C2TV67</accession>